<dbReference type="PANTHER" id="PTHR42932">
    <property type="entry name" value="GENERAL STRESS PROTEIN 20U"/>
    <property type="match status" value="1"/>
</dbReference>
<proteinExistence type="inferred from homology"/>
<keyword evidence="4" id="KW-0238">DNA-binding</keyword>
<sequence>MTAFDENVPATVEFSVPGLVAADADELVGVLRYRLAALLDLSLTLKHVHWNVVGPHFIGIHTMLDEHAEQVRRAVDETAERIAALGGAPRGTPGAIVAQRTWDDYPLDRADASSHLRALDAVYVGVIESQREAIGGGTERDPVTQDMLIGHCRVLEQLHWMVRAHLEGEDGEIGRAR</sequence>
<keyword evidence="5" id="KW-1185">Reference proteome</keyword>
<dbReference type="SUPFAM" id="SSF47240">
    <property type="entry name" value="Ferritin-like"/>
    <property type="match status" value="1"/>
</dbReference>
<comment type="similarity">
    <text evidence="1 2">Belongs to the Dps family.</text>
</comment>
<dbReference type="InterPro" id="IPR012347">
    <property type="entry name" value="Ferritin-like"/>
</dbReference>
<dbReference type="Gene3D" id="1.20.1260.10">
    <property type="match status" value="1"/>
</dbReference>
<dbReference type="STRING" id="47312.SAMN04489765_3399"/>
<dbReference type="OrthoDB" id="9797687at2"/>
<dbReference type="EMBL" id="FNLF01000002">
    <property type="protein sequence ID" value="SDR13734.1"/>
    <property type="molecule type" value="Genomic_DNA"/>
</dbReference>
<organism evidence="4 5">
    <name type="scientific">Tsukamurella pulmonis</name>
    <dbReference type="NCBI Taxonomy" id="47312"/>
    <lineage>
        <taxon>Bacteria</taxon>
        <taxon>Bacillati</taxon>
        <taxon>Actinomycetota</taxon>
        <taxon>Actinomycetes</taxon>
        <taxon>Mycobacteriales</taxon>
        <taxon>Tsukamurellaceae</taxon>
        <taxon>Tsukamurella</taxon>
    </lineage>
</organism>
<dbReference type="Pfam" id="PF00210">
    <property type="entry name" value="Ferritin"/>
    <property type="match status" value="1"/>
</dbReference>
<dbReference type="Proteomes" id="UP000183053">
    <property type="component" value="Unassembled WGS sequence"/>
</dbReference>
<evidence type="ECO:0000313" key="5">
    <source>
        <dbReference type="Proteomes" id="UP000183053"/>
    </source>
</evidence>
<dbReference type="InterPro" id="IPR009078">
    <property type="entry name" value="Ferritin-like_SF"/>
</dbReference>
<dbReference type="PRINTS" id="PR01346">
    <property type="entry name" value="HELNAPAPROT"/>
</dbReference>
<accession>A0A1H1GKJ4</accession>
<gene>
    <name evidence="4" type="ORF">SAMN04489765_3399</name>
</gene>
<name>A0A1H1GKJ4_9ACTN</name>
<evidence type="ECO:0000313" key="4">
    <source>
        <dbReference type="EMBL" id="SDR13734.1"/>
    </source>
</evidence>
<reference evidence="5" key="1">
    <citation type="submission" date="2016-10" db="EMBL/GenBank/DDBJ databases">
        <authorList>
            <person name="Varghese N."/>
            <person name="Submissions S."/>
        </authorList>
    </citation>
    <scope>NUCLEOTIDE SEQUENCE [LARGE SCALE GENOMIC DNA]</scope>
    <source>
        <strain evidence="5">DSM 44142</strain>
    </source>
</reference>
<dbReference type="PANTHER" id="PTHR42932:SF3">
    <property type="entry name" value="DNA PROTECTION DURING STARVATION PROTEIN"/>
    <property type="match status" value="1"/>
</dbReference>
<dbReference type="InterPro" id="IPR002177">
    <property type="entry name" value="DPS_DNA-bd"/>
</dbReference>
<evidence type="ECO:0000256" key="1">
    <source>
        <dbReference type="ARBA" id="ARBA00009497"/>
    </source>
</evidence>
<dbReference type="GO" id="GO:0008199">
    <property type="term" value="F:ferric iron binding"/>
    <property type="evidence" value="ECO:0007669"/>
    <property type="project" value="InterPro"/>
</dbReference>
<protein>
    <submittedName>
        <fullName evidence="4">Starvation-inducible DNA-binding protein</fullName>
    </submittedName>
</protein>
<dbReference type="InterPro" id="IPR008331">
    <property type="entry name" value="Ferritin_DPS_dom"/>
</dbReference>
<dbReference type="CDD" id="cd01043">
    <property type="entry name" value="DPS"/>
    <property type="match status" value="1"/>
</dbReference>
<evidence type="ECO:0000256" key="2">
    <source>
        <dbReference type="RuleBase" id="RU003875"/>
    </source>
</evidence>
<dbReference type="PIRSF" id="PIRSF005900">
    <property type="entry name" value="Dps"/>
    <property type="match status" value="1"/>
</dbReference>
<dbReference type="GO" id="GO:0003677">
    <property type="term" value="F:DNA binding"/>
    <property type="evidence" value="ECO:0007669"/>
    <property type="project" value="UniProtKB-KW"/>
</dbReference>
<dbReference type="AlphaFoldDB" id="A0A1H1GKJ4"/>
<feature type="domain" description="Ferritin/DPS" evidence="3">
    <location>
        <begin position="31"/>
        <end position="167"/>
    </location>
</feature>
<evidence type="ECO:0000259" key="3">
    <source>
        <dbReference type="Pfam" id="PF00210"/>
    </source>
</evidence>